<gene>
    <name evidence="2" type="ORF">VP395_05120</name>
</gene>
<feature type="domain" description="NADP-dependent oxidoreductase" evidence="1">
    <location>
        <begin position="3"/>
        <end position="296"/>
    </location>
</feature>
<proteinExistence type="predicted"/>
<keyword evidence="3" id="KW-1185">Reference proteome</keyword>
<evidence type="ECO:0000313" key="2">
    <source>
        <dbReference type="EMBL" id="MEN3323096.1"/>
    </source>
</evidence>
<dbReference type="PANTHER" id="PTHR43312:SF1">
    <property type="entry name" value="NADP-DEPENDENT OXIDOREDUCTASE DOMAIN-CONTAINING PROTEIN"/>
    <property type="match status" value="1"/>
</dbReference>
<dbReference type="Gene3D" id="3.20.20.100">
    <property type="entry name" value="NADP-dependent oxidoreductase domain"/>
    <property type="match status" value="1"/>
</dbReference>
<reference evidence="2 3" key="1">
    <citation type="submission" date="2024-01" db="EMBL/GenBank/DDBJ databases">
        <title>Mariniflexile litorale sp. nov., isolated from the shallow sediments of the Sea of Japan.</title>
        <authorList>
            <person name="Romanenko L."/>
            <person name="Bystritskaya E."/>
            <person name="Isaeva M."/>
        </authorList>
    </citation>
    <scope>NUCLEOTIDE SEQUENCE [LARGE SCALE GENOMIC DNA]</scope>
    <source>
        <strain evidence="2 3">KCTC 32427</strain>
    </source>
</reference>
<dbReference type="InterPro" id="IPR036812">
    <property type="entry name" value="NAD(P)_OxRdtase_dom_sf"/>
</dbReference>
<dbReference type="InterPro" id="IPR023210">
    <property type="entry name" value="NADP_OxRdtase_dom"/>
</dbReference>
<evidence type="ECO:0000313" key="3">
    <source>
        <dbReference type="Proteomes" id="UP001416393"/>
    </source>
</evidence>
<dbReference type="PANTHER" id="PTHR43312">
    <property type="entry name" value="D-THREO-ALDOSE 1-DEHYDROGENASE"/>
    <property type="match status" value="1"/>
</dbReference>
<organism evidence="2 3">
    <name type="scientific">Mariniflexile soesokkakense</name>
    <dbReference type="NCBI Taxonomy" id="1343160"/>
    <lineage>
        <taxon>Bacteria</taxon>
        <taxon>Pseudomonadati</taxon>
        <taxon>Bacteroidota</taxon>
        <taxon>Flavobacteriia</taxon>
        <taxon>Flavobacteriales</taxon>
        <taxon>Flavobacteriaceae</taxon>
        <taxon>Mariniflexile</taxon>
    </lineage>
</organism>
<sequence length="314" mass="35223">MTLGLGMAAIGRPHYINVRANTVAKSDVNELKASGFKVLDEAYNLGVRYFDTAPGYGLAEQLLIDWLVNKNDRSIQVATKWGYTYTANFDKNATVHEVKEHSISKLKEQWQVSKKLLPFLTTYQIHSATLETGVLENDAILNELGCIKSEFNLKIGVSTTGENQVEVIKKALEVTVEGKPLFDAFQSTYNILDQSVLSVSDVLKQEGKKLIIKEALANGRIFRNSNYPEYDDFYSTLESIAKKYDVGADAIALQFCNKTLPKSIVLSGASTVSQLQENLKIDAFVLTDEELNCLKKFGIEPSKYWSERKQLKWN</sequence>
<accession>A0ABV0A955</accession>
<dbReference type="InterPro" id="IPR053135">
    <property type="entry name" value="AKR2_Oxidoreductase"/>
</dbReference>
<dbReference type="SUPFAM" id="SSF51430">
    <property type="entry name" value="NAD(P)-linked oxidoreductase"/>
    <property type="match status" value="1"/>
</dbReference>
<dbReference type="RefSeq" id="WP_346240664.1">
    <property type="nucleotide sequence ID" value="NZ_JAZHYP010000002.1"/>
</dbReference>
<name>A0ABV0A955_9FLAO</name>
<protein>
    <submittedName>
        <fullName evidence="2">Aldo/keto reductase</fullName>
    </submittedName>
</protein>
<comment type="caution">
    <text evidence="2">The sequence shown here is derived from an EMBL/GenBank/DDBJ whole genome shotgun (WGS) entry which is preliminary data.</text>
</comment>
<dbReference type="Pfam" id="PF00248">
    <property type="entry name" value="Aldo_ket_red"/>
    <property type="match status" value="1"/>
</dbReference>
<evidence type="ECO:0000259" key="1">
    <source>
        <dbReference type="Pfam" id="PF00248"/>
    </source>
</evidence>
<dbReference type="Proteomes" id="UP001416393">
    <property type="component" value="Unassembled WGS sequence"/>
</dbReference>
<dbReference type="EMBL" id="JAZHYP010000002">
    <property type="protein sequence ID" value="MEN3323096.1"/>
    <property type="molecule type" value="Genomic_DNA"/>
</dbReference>